<evidence type="ECO:0000256" key="1">
    <source>
        <dbReference type="SAM" id="MobiDB-lite"/>
    </source>
</evidence>
<protein>
    <submittedName>
        <fullName evidence="2">Uncharacterized protein</fullName>
    </submittedName>
</protein>
<feature type="compositionally biased region" description="Basic and acidic residues" evidence="1">
    <location>
        <begin position="1"/>
        <end position="10"/>
    </location>
</feature>
<name>A0A0X3BQ77_9EURY</name>
<dbReference type="EMBL" id="LT158599">
    <property type="protein sequence ID" value="CVK34211.1"/>
    <property type="molecule type" value="Genomic_DNA"/>
</dbReference>
<feature type="compositionally biased region" description="Basic and acidic residues" evidence="1">
    <location>
        <begin position="22"/>
        <end position="38"/>
    </location>
</feature>
<reference evidence="2 3" key="1">
    <citation type="submission" date="2016-01" db="EMBL/GenBank/DDBJ databases">
        <authorList>
            <person name="Manzoor S."/>
        </authorList>
    </citation>
    <scope>NUCLEOTIDE SEQUENCE [LARGE SCALE GENOMIC DNA]</scope>
    <source>
        <strain evidence="2">Methanoculleus sp MAB1</strain>
    </source>
</reference>
<feature type="region of interest" description="Disordered" evidence="1">
    <location>
        <begin position="1"/>
        <end position="63"/>
    </location>
</feature>
<evidence type="ECO:0000313" key="2">
    <source>
        <dbReference type="EMBL" id="CVK34211.1"/>
    </source>
</evidence>
<dbReference type="Proteomes" id="UP000069850">
    <property type="component" value="Chromosome 1"/>
</dbReference>
<dbReference type="AlphaFoldDB" id="A0A0X3BQ77"/>
<dbReference type="KEGG" id="mema:MMAB1_2997"/>
<proteinExistence type="predicted"/>
<accession>A0A0X3BQ77</accession>
<evidence type="ECO:0000313" key="3">
    <source>
        <dbReference type="Proteomes" id="UP000069850"/>
    </source>
</evidence>
<sequence>MIRPCLDESPQRGNRGVGRSGVLERSRRPDQNNSKEHPNTFGLSAQIAIPTSFVNSSRSHTSA</sequence>
<gene>
    <name evidence="2" type="ORF">MMAB1_2997</name>
</gene>
<feature type="compositionally biased region" description="Polar residues" evidence="1">
    <location>
        <begin position="52"/>
        <end position="63"/>
    </location>
</feature>
<organism evidence="2 3">
    <name type="scientific">Methanoculleus bourgensis</name>
    <dbReference type="NCBI Taxonomy" id="83986"/>
    <lineage>
        <taxon>Archaea</taxon>
        <taxon>Methanobacteriati</taxon>
        <taxon>Methanobacteriota</taxon>
        <taxon>Stenosarchaea group</taxon>
        <taxon>Methanomicrobia</taxon>
        <taxon>Methanomicrobiales</taxon>
        <taxon>Methanomicrobiaceae</taxon>
        <taxon>Methanoculleus</taxon>
    </lineage>
</organism>